<accession>A0ABX0JLJ4</accession>
<dbReference type="PROSITE" id="PS51819">
    <property type="entry name" value="VOC"/>
    <property type="match status" value="1"/>
</dbReference>
<comment type="caution">
    <text evidence="2">The sequence shown here is derived from an EMBL/GenBank/DDBJ whole genome shotgun (WGS) entry which is preliminary data.</text>
</comment>
<dbReference type="SUPFAM" id="SSF54593">
    <property type="entry name" value="Glyoxalase/Bleomycin resistance protein/Dihydroxybiphenyl dioxygenase"/>
    <property type="match status" value="1"/>
</dbReference>
<dbReference type="InterPro" id="IPR037523">
    <property type="entry name" value="VOC_core"/>
</dbReference>
<gene>
    <name evidence="2" type="ORF">GOB93_06485</name>
</gene>
<dbReference type="GO" id="GO:0016829">
    <property type="term" value="F:lyase activity"/>
    <property type="evidence" value="ECO:0007669"/>
    <property type="project" value="UniProtKB-KW"/>
</dbReference>
<keyword evidence="3" id="KW-1185">Reference proteome</keyword>
<dbReference type="Gene3D" id="3.10.180.10">
    <property type="entry name" value="2,3-Dihydroxybiphenyl 1,2-Dioxygenase, domain 1"/>
    <property type="match status" value="1"/>
</dbReference>
<dbReference type="Proteomes" id="UP000635278">
    <property type="component" value="Unassembled WGS sequence"/>
</dbReference>
<dbReference type="InterPro" id="IPR004360">
    <property type="entry name" value="Glyas_Fos-R_dOase_dom"/>
</dbReference>
<proteinExistence type="predicted"/>
<feature type="domain" description="VOC" evidence="1">
    <location>
        <begin position="3"/>
        <end position="126"/>
    </location>
</feature>
<keyword evidence="2" id="KW-0456">Lyase</keyword>
<name>A0ABX0JLJ4_9PROT</name>
<protein>
    <submittedName>
        <fullName evidence="2">Lactoylglutathione lyase</fullName>
    </submittedName>
</protein>
<dbReference type="Pfam" id="PF00903">
    <property type="entry name" value="Glyoxalase"/>
    <property type="match status" value="1"/>
</dbReference>
<dbReference type="InterPro" id="IPR029068">
    <property type="entry name" value="Glyas_Bleomycin-R_OHBP_Dase"/>
</dbReference>
<dbReference type="RefSeq" id="WP_173582681.1">
    <property type="nucleotide sequence ID" value="NZ_WOTB01000006.1"/>
</dbReference>
<sequence length="133" mass="15313">MAKMIHSMIRVRDEQASLAFYEKAFGLKIADRIAFDTFILIYLVNDEQTFELELTINNDRDRPYDLGDGYGHLAVSVDDIEAEHARFEREGLNPQPVKELSREGRVVGRFFFVTDPDGYKIEVLQRGAPGRFL</sequence>
<evidence type="ECO:0000259" key="1">
    <source>
        <dbReference type="PROSITE" id="PS51819"/>
    </source>
</evidence>
<evidence type="ECO:0000313" key="2">
    <source>
        <dbReference type="EMBL" id="NHN84293.1"/>
    </source>
</evidence>
<dbReference type="PANTHER" id="PTHR10374:SF30">
    <property type="entry name" value="LACTOYLGLUTATHIONE LYASE"/>
    <property type="match status" value="1"/>
</dbReference>
<reference evidence="2 3" key="1">
    <citation type="journal article" date="2020" name="Int. J. Syst. Evol. Microbiol.">
        <title>Novel acetic acid bacteria from cider fermentations: Acetobacter conturbans sp. nov. and Acetobacter fallax sp. nov.</title>
        <authorList>
            <person name="Sombolestani A.S."/>
            <person name="Cleenwerck I."/>
            <person name="Cnockaert M."/>
            <person name="Borremans W."/>
            <person name="Wieme A.D."/>
            <person name="De Vuyst L."/>
            <person name="Vandamme P."/>
        </authorList>
    </citation>
    <scope>NUCLEOTIDE SEQUENCE [LARGE SCALE GENOMIC DNA]</scope>
    <source>
        <strain evidence="2 3">LMG 30640</strain>
    </source>
</reference>
<evidence type="ECO:0000313" key="3">
    <source>
        <dbReference type="Proteomes" id="UP000635278"/>
    </source>
</evidence>
<dbReference type="EMBL" id="WOTB01000006">
    <property type="protein sequence ID" value="NHN84293.1"/>
    <property type="molecule type" value="Genomic_DNA"/>
</dbReference>
<organism evidence="2 3">
    <name type="scientific">Acetobacter musti</name>
    <dbReference type="NCBI Taxonomy" id="864732"/>
    <lineage>
        <taxon>Bacteria</taxon>
        <taxon>Pseudomonadati</taxon>
        <taxon>Pseudomonadota</taxon>
        <taxon>Alphaproteobacteria</taxon>
        <taxon>Acetobacterales</taxon>
        <taxon>Acetobacteraceae</taxon>
        <taxon>Acetobacter</taxon>
    </lineage>
</organism>
<dbReference type="PANTHER" id="PTHR10374">
    <property type="entry name" value="LACTOYLGLUTATHIONE LYASE GLYOXALASE I"/>
    <property type="match status" value="1"/>
</dbReference>